<dbReference type="InterPro" id="IPR036412">
    <property type="entry name" value="HAD-like_sf"/>
</dbReference>
<dbReference type="GeneTree" id="ENSGT00390000018051"/>
<keyword evidence="2" id="KW-1185">Reference proteome</keyword>
<organism evidence="1 2">
    <name type="scientific">Hippocampus comes</name>
    <name type="common">Tiger tail seahorse</name>
    <dbReference type="NCBI Taxonomy" id="109280"/>
    <lineage>
        <taxon>Eukaryota</taxon>
        <taxon>Metazoa</taxon>
        <taxon>Chordata</taxon>
        <taxon>Craniata</taxon>
        <taxon>Vertebrata</taxon>
        <taxon>Euteleostomi</taxon>
        <taxon>Actinopterygii</taxon>
        <taxon>Neopterygii</taxon>
        <taxon>Teleostei</taxon>
        <taxon>Neoteleostei</taxon>
        <taxon>Acanthomorphata</taxon>
        <taxon>Syngnathiaria</taxon>
        <taxon>Syngnathiformes</taxon>
        <taxon>Syngnathoidei</taxon>
        <taxon>Syngnathidae</taxon>
        <taxon>Hippocampus</taxon>
    </lineage>
</organism>
<dbReference type="InterPro" id="IPR050324">
    <property type="entry name" value="CDP-alcohol_PTase-I"/>
</dbReference>
<dbReference type="NCBIfam" id="TIGR01460">
    <property type="entry name" value="HAD-SF-IIA"/>
    <property type="match status" value="1"/>
</dbReference>
<dbReference type="AlphaFoldDB" id="A0A3Q2Y4H1"/>
<dbReference type="Gene3D" id="3.40.50.1000">
    <property type="entry name" value="HAD superfamily/HAD-like"/>
    <property type="match status" value="4"/>
</dbReference>
<dbReference type="OMA" id="WPFHDLT"/>
<evidence type="ECO:0000313" key="2">
    <source>
        <dbReference type="Proteomes" id="UP000264820"/>
    </source>
</evidence>
<dbReference type="PANTHER" id="PTHR14269:SF43">
    <property type="entry name" value="HALOACID DEHALOGENASE-LIKE HYDROLASE DOMAIN-CONTAINING 5"/>
    <property type="match status" value="1"/>
</dbReference>
<protein>
    <submittedName>
        <fullName evidence="1">Haloacid dehalogenase like hydrolase domain containing 5</fullName>
    </submittedName>
</protein>
<accession>A0A3Q2Y4H1</accession>
<sequence>MCWQQQRCDAGILLDVDGVLVRGGSVIPAARRALRKLLDHRGDFLLPVVFLTNAASCRPEHKAQQLSSLLDVQVDQVILSYSPLQALTSFHDKCVLVSGQGPITDIAHTLGFKKVVSMEQLREQHPLLDMVDHSRKPKAAPVRWETNLQLLVDVLLTNGRPSAAYDWSPAQLPVLACNMDLLWLAEAPSPRFGHGMFLLCLESAYKKLTGRELSYWALLGKPSLLTYRFAEHALTQVKEGGNYTILQMFFSDNPMTDVYGANLYNRYLAQQHRAPPAHARMLAQGTANQPAVAWPSDEPASATVCCQSILVCTGVYKPASAPAQENVFLHGHRDMSAEASLLEPAFVLENVEAAVDLVLRRHL</sequence>
<dbReference type="GO" id="GO:0005739">
    <property type="term" value="C:mitochondrion"/>
    <property type="evidence" value="ECO:0007669"/>
    <property type="project" value="TreeGrafter"/>
</dbReference>
<reference evidence="1" key="2">
    <citation type="submission" date="2025-09" db="UniProtKB">
        <authorList>
            <consortium name="Ensembl"/>
        </authorList>
    </citation>
    <scope>IDENTIFICATION</scope>
</reference>
<dbReference type="STRING" id="109280.ENSHCOP00000011873"/>
<dbReference type="GO" id="GO:0046474">
    <property type="term" value="P:glycerophospholipid biosynthetic process"/>
    <property type="evidence" value="ECO:0007669"/>
    <property type="project" value="TreeGrafter"/>
</dbReference>
<reference evidence="1" key="1">
    <citation type="submission" date="2025-08" db="UniProtKB">
        <authorList>
            <consortium name="Ensembl"/>
        </authorList>
    </citation>
    <scope>IDENTIFICATION</scope>
</reference>
<name>A0A3Q2Y4H1_HIPCM</name>
<dbReference type="SUPFAM" id="SSF56784">
    <property type="entry name" value="HAD-like"/>
    <property type="match status" value="1"/>
</dbReference>
<dbReference type="Ensembl" id="ENSHCOT00000026723.1">
    <property type="protein sequence ID" value="ENSHCOP00000011873.1"/>
    <property type="gene ID" value="ENSHCOG00000014795.1"/>
</dbReference>
<evidence type="ECO:0000313" key="1">
    <source>
        <dbReference type="Ensembl" id="ENSHCOP00000011873.1"/>
    </source>
</evidence>
<dbReference type="InterPro" id="IPR006357">
    <property type="entry name" value="HAD-SF_hydro_IIA"/>
</dbReference>
<dbReference type="Proteomes" id="UP000264820">
    <property type="component" value="Unplaced"/>
</dbReference>
<dbReference type="PANTHER" id="PTHR14269">
    <property type="entry name" value="CDP-DIACYLGLYCEROL--GLYCEROL-3-PHOSPHATE 3-PHOSPHATIDYLTRANSFERASE-RELATED"/>
    <property type="match status" value="1"/>
</dbReference>
<dbReference type="Pfam" id="PF13344">
    <property type="entry name" value="Hydrolase_6"/>
    <property type="match status" value="1"/>
</dbReference>
<dbReference type="InterPro" id="IPR023214">
    <property type="entry name" value="HAD_sf"/>
</dbReference>
<proteinExistence type="predicted"/>